<evidence type="ECO:0000256" key="1">
    <source>
        <dbReference type="SAM" id="Coils"/>
    </source>
</evidence>
<name>A0ABQ6MG36_9STRA</name>
<organism evidence="3 4">
    <name type="scientific">Tetraparma gracilis</name>
    <dbReference type="NCBI Taxonomy" id="2962635"/>
    <lineage>
        <taxon>Eukaryota</taxon>
        <taxon>Sar</taxon>
        <taxon>Stramenopiles</taxon>
        <taxon>Ochrophyta</taxon>
        <taxon>Bolidophyceae</taxon>
        <taxon>Parmales</taxon>
        <taxon>Triparmaceae</taxon>
        <taxon>Tetraparma</taxon>
    </lineage>
</organism>
<dbReference type="InterPro" id="IPR001107">
    <property type="entry name" value="Band_7"/>
</dbReference>
<keyword evidence="4" id="KW-1185">Reference proteome</keyword>
<protein>
    <recommendedName>
        <fullName evidence="2">Band 7 domain-containing protein</fullName>
    </recommendedName>
</protein>
<comment type="caution">
    <text evidence="3">The sequence shown here is derived from an EMBL/GenBank/DDBJ whole genome shotgun (WGS) entry which is preliminary data.</text>
</comment>
<dbReference type="SUPFAM" id="SSF117892">
    <property type="entry name" value="Band 7/SPFH domain"/>
    <property type="match status" value="1"/>
</dbReference>
<dbReference type="EMBL" id="BRYB01002799">
    <property type="protein sequence ID" value="GMI25638.1"/>
    <property type="molecule type" value="Genomic_DNA"/>
</dbReference>
<evidence type="ECO:0000259" key="2">
    <source>
        <dbReference type="SMART" id="SM00244"/>
    </source>
</evidence>
<proteinExistence type="predicted"/>
<reference evidence="3 4" key="1">
    <citation type="journal article" date="2023" name="Commun. Biol.">
        <title>Genome analysis of Parmales, the sister group of diatoms, reveals the evolutionary specialization of diatoms from phago-mixotrophs to photoautotrophs.</title>
        <authorList>
            <person name="Ban H."/>
            <person name="Sato S."/>
            <person name="Yoshikawa S."/>
            <person name="Yamada K."/>
            <person name="Nakamura Y."/>
            <person name="Ichinomiya M."/>
            <person name="Sato N."/>
            <person name="Blanc-Mathieu R."/>
            <person name="Endo H."/>
            <person name="Kuwata A."/>
            <person name="Ogata H."/>
        </authorList>
    </citation>
    <scope>NUCLEOTIDE SEQUENCE [LARGE SCALE GENOMIC DNA]</scope>
</reference>
<feature type="coiled-coil region" evidence="1">
    <location>
        <begin position="217"/>
        <end position="244"/>
    </location>
</feature>
<dbReference type="SMART" id="SM00244">
    <property type="entry name" value="PHB"/>
    <property type="match status" value="1"/>
</dbReference>
<accession>A0ABQ6MG36</accession>
<dbReference type="Pfam" id="PF01145">
    <property type="entry name" value="Band_7"/>
    <property type="match status" value="1"/>
</dbReference>
<evidence type="ECO:0000313" key="4">
    <source>
        <dbReference type="Proteomes" id="UP001165060"/>
    </source>
</evidence>
<feature type="domain" description="Band 7" evidence="2">
    <location>
        <begin position="7"/>
        <end position="164"/>
    </location>
</feature>
<keyword evidence="1" id="KW-0175">Coiled coil</keyword>
<dbReference type="Gene3D" id="3.30.479.30">
    <property type="entry name" value="Band 7 domain"/>
    <property type="match status" value="1"/>
</dbReference>
<gene>
    <name evidence="3" type="ORF">TeGR_g5238</name>
</gene>
<dbReference type="InterPro" id="IPR036013">
    <property type="entry name" value="Band_7/SPFH_dom_sf"/>
</dbReference>
<sequence length="419" mass="47138">PPPPPHGSANEWMIVISNGELRKSGIGLKTFYNPIVSTVAKFPSAVAKVSFSAQQVSKEMQGVEITGVVMWSVNRLDDGPYRFYKYAGQDIETANDNLKLVSESIVRNTVANHTIAEIMSQRDLMRTMLKKSIMDAVAGWGVWVETVELTDIKICSRSLFEDMQAKFRSETNLAAERIKMETQKLVTEERLAADLKLAEVRAKKDADERNFKSSTMLECEERDAELFEKQSQLAQRKLEQSKKQQLQELEMREEVKLKESMATNDTETEKAMYKAKKKLEREAEENAILEKSLALAAKKLELSEVRIGQEKKLAALELEAGEAREARVKSFKAKLREIDNDSELKMVERRLAVEAKMSDRNMEVKNMDMIKDVYKSLPLQSVNMTNYVGAGAGGGIGVEQILPALTSFTEANQKRAAGK</sequence>
<evidence type="ECO:0000313" key="3">
    <source>
        <dbReference type="EMBL" id="GMI25638.1"/>
    </source>
</evidence>
<dbReference type="Proteomes" id="UP001165060">
    <property type="component" value="Unassembled WGS sequence"/>
</dbReference>
<feature type="non-terminal residue" evidence="3">
    <location>
        <position position="1"/>
    </location>
</feature>